<name>A0A4Y7WID1_9BACI</name>
<sequence>MKKGARLLPTISKITVQKKAKQRYNIYVLDRQIERYSFSVDEDILINYNLRKGMELDEAAMKEIAEADEAKKTFHLAVHYLSFRMRSEKEMKEYLVKKEREESHISQAIQRLNSEGLIDDLAFSHAFVRSKVNQGFIGPTKLKQQLYEKGVAEKHIESALSEYDVEWEINRLQRWKDKQDRKSGIVKDSKQQQLKKWQTQLMTKGFSYEAISQLIRTFTDEKNNEEEREALAYQGEKLFRTYKKRYTEPFELKQKMIQALYRKGFSFDDCKAYVDEQMRGMSE</sequence>
<feature type="domain" description="RecX third three-helical" evidence="7">
    <location>
        <begin position="226"/>
        <end position="273"/>
    </location>
</feature>
<feature type="domain" description="RecX second three-helical" evidence="6">
    <location>
        <begin position="119"/>
        <end position="160"/>
    </location>
</feature>
<comment type="similarity">
    <text evidence="2 5">Belongs to the RecX family.</text>
</comment>
<dbReference type="InterPro" id="IPR053926">
    <property type="entry name" value="RecX_HTH_1st"/>
</dbReference>
<evidence type="ECO:0000313" key="9">
    <source>
        <dbReference type="EMBL" id="TES47865.1"/>
    </source>
</evidence>
<dbReference type="Pfam" id="PF02631">
    <property type="entry name" value="RecX_HTH2"/>
    <property type="match status" value="1"/>
</dbReference>
<evidence type="ECO:0000256" key="2">
    <source>
        <dbReference type="ARBA" id="ARBA00009695"/>
    </source>
</evidence>
<dbReference type="AlphaFoldDB" id="A0A4Y7WID1"/>
<keyword evidence="4 5" id="KW-0963">Cytoplasm</keyword>
<protein>
    <recommendedName>
        <fullName evidence="3 5">Regulatory protein RecX</fullName>
    </recommendedName>
</protein>
<dbReference type="GO" id="GO:0005737">
    <property type="term" value="C:cytoplasm"/>
    <property type="evidence" value="ECO:0007669"/>
    <property type="project" value="UniProtKB-SubCell"/>
</dbReference>
<dbReference type="InterPro" id="IPR036388">
    <property type="entry name" value="WH-like_DNA-bd_sf"/>
</dbReference>
<dbReference type="EMBL" id="SNUX01000003">
    <property type="protein sequence ID" value="TES47865.1"/>
    <property type="molecule type" value="Genomic_DNA"/>
</dbReference>
<evidence type="ECO:0000256" key="5">
    <source>
        <dbReference type="HAMAP-Rule" id="MF_01114"/>
    </source>
</evidence>
<dbReference type="HAMAP" id="MF_01114">
    <property type="entry name" value="RecX"/>
    <property type="match status" value="1"/>
</dbReference>
<evidence type="ECO:0000259" key="8">
    <source>
        <dbReference type="Pfam" id="PF21982"/>
    </source>
</evidence>
<reference evidence="9 10" key="1">
    <citation type="submission" date="2019-03" db="EMBL/GenBank/DDBJ databases">
        <authorList>
            <person name="Liu G."/>
        </authorList>
    </citation>
    <scope>NUCLEOTIDE SEQUENCE [LARGE SCALE GENOMIC DNA]</scope>
    <source>
        <strain evidence="9 10">DSM 19099</strain>
    </source>
</reference>
<dbReference type="InterPro" id="IPR053924">
    <property type="entry name" value="RecX_HTH_2nd"/>
</dbReference>
<comment type="subcellular location">
    <subcellularLocation>
        <location evidence="1 5">Cytoplasm</location>
    </subcellularLocation>
</comment>
<evidence type="ECO:0000256" key="3">
    <source>
        <dbReference type="ARBA" id="ARBA00018111"/>
    </source>
</evidence>
<evidence type="ECO:0000259" key="7">
    <source>
        <dbReference type="Pfam" id="PF21981"/>
    </source>
</evidence>
<dbReference type="Gene3D" id="1.10.10.10">
    <property type="entry name" value="Winged helix-like DNA-binding domain superfamily/Winged helix DNA-binding domain"/>
    <property type="match status" value="4"/>
</dbReference>
<dbReference type="InterPro" id="IPR003783">
    <property type="entry name" value="Regulatory_RecX"/>
</dbReference>
<dbReference type="NCBIfam" id="NF010733">
    <property type="entry name" value="PRK14135.1"/>
    <property type="match status" value="1"/>
</dbReference>
<feature type="domain" description="RecX first three-helical" evidence="8">
    <location>
        <begin position="75"/>
        <end position="112"/>
    </location>
</feature>
<evidence type="ECO:0000256" key="4">
    <source>
        <dbReference type="ARBA" id="ARBA00022490"/>
    </source>
</evidence>
<evidence type="ECO:0000259" key="6">
    <source>
        <dbReference type="Pfam" id="PF02631"/>
    </source>
</evidence>
<accession>A0A4Y7WID1</accession>
<dbReference type="Pfam" id="PF21981">
    <property type="entry name" value="RecX_HTH3"/>
    <property type="match status" value="1"/>
</dbReference>
<dbReference type="GO" id="GO:0006282">
    <property type="term" value="P:regulation of DNA repair"/>
    <property type="evidence" value="ECO:0007669"/>
    <property type="project" value="UniProtKB-UniRule"/>
</dbReference>
<comment type="function">
    <text evidence="5">Modulates RecA activity.</text>
</comment>
<dbReference type="Pfam" id="PF21982">
    <property type="entry name" value="RecX_HTH1"/>
    <property type="match status" value="1"/>
</dbReference>
<evidence type="ECO:0000256" key="1">
    <source>
        <dbReference type="ARBA" id="ARBA00004496"/>
    </source>
</evidence>
<comment type="caution">
    <text evidence="9">The sequence shown here is derived from an EMBL/GenBank/DDBJ whole genome shotgun (WGS) entry which is preliminary data.</text>
</comment>
<evidence type="ECO:0000313" key="10">
    <source>
        <dbReference type="Proteomes" id="UP000298210"/>
    </source>
</evidence>
<proteinExistence type="inferred from homology"/>
<organism evidence="9 10">
    <name type="scientific">Shouchella lehensis</name>
    <dbReference type="NCBI Taxonomy" id="300825"/>
    <lineage>
        <taxon>Bacteria</taxon>
        <taxon>Bacillati</taxon>
        <taxon>Bacillota</taxon>
        <taxon>Bacilli</taxon>
        <taxon>Bacillales</taxon>
        <taxon>Bacillaceae</taxon>
        <taxon>Shouchella</taxon>
    </lineage>
</organism>
<dbReference type="PANTHER" id="PTHR33602">
    <property type="entry name" value="REGULATORY PROTEIN RECX FAMILY PROTEIN"/>
    <property type="match status" value="1"/>
</dbReference>
<dbReference type="PANTHER" id="PTHR33602:SF1">
    <property type="entry name" value="REGULATORY PROTEIN RECX FAMILY PROTEIN"/>
    <property type="match status" value="1"/>
</dbReference>
<gene>
    <name evidence="5 9" type="primary">recX</name>
    <name evidence="9" type="ORF">E2L03_11930</name>
</gene>
<dbReference type="Proteomes" id="UP000298210">
    <property type="component" value="Unassembled WGS sequence"/>
</dbReference>
<dbReference type="InterPro" id="IPR053925">
    <property type="entry name" value="RecX_HTH_3rd"/>
</dbReference>